<dbReference type="PROSITE" id="PS50055">
    <property type="entry name" value="TYR_PHOSPHATASE_PTP"/>
    <property type="match status" value="1"/>
</dbReference>
<accession>A0AAV2HWD7</accession>
<proteinExistence type="predicted"/>
<dbReference type="Proteomes" id="UP001497497">
    <property type="component" value="Unassembled WGS sequence"/>
</dbReference>
<reference evidence="2 3" key="1">
    <citation type="submission" date="2024-04" db="EMBL/GenBank/DDBJ databases">
        <authorList>
            <consortium name="Genoscope - CEA"/>
            <person name="William W."/>
        </authorList>
    </citation>
    <scope>NUCLEOTIDE SEQUENCE [LARGE SCALE GENOMIC DNA]</scope>
</reference>
<evidence type="ECO:0000313" key="2">
    <source>
        <dbReference type="EMBL" id="CAL1538421.1"/>
    </source>
</evidence>
<comment type="caution">
    <text evidence="2">The sequence shown here is derived from an EMBL/GenBank/DDBJ whole genome shotgun (WGS) entry which is preliminary data.</text>
</comment>
<organism evidence="2 3">
    <name type="scientific">Lymnaea stagnalis</name>
    <name type="common">Great pond snail</name>
    <name type="synonym">Helix stagnalis</name>
    <dbReference type="NCBI Taxonomy" id="6523"/>
    <lineage>
        <taxon>Eukaryota</taxon>
        <taxon>Metazoa</taxon>
        <taxon>Spiralia</taxon>
        <taxon>Lophotrochozoa</taxon>
        <taxon>Mollusca</taxon>
        <taxon>Gastropoda</taxon>
        <taxon>Heterobranchia</taxon>
        <taxon>Euthyneura</taxon>
        <taxon>Panpulmonata</taxon>
        <taxon>Hygrophila</taxon>
        <taxon>Lymnaeoidea</taxon>
        <taxon>Lymnaeidae</taxon>
        <taxon>Lymnaea</taxon>
    </lineage>
</organism>
<dbReference type="PANTHER" id="PTHR19134">
    <property type="entry name" value="RECEPTOR-TYPE TYROSINE-PROTEIN PHOSPHATASE"/>
    <property type="match status" value="1"/>
</dbReference>
<protein>
    <recommendedName>
        <fullName evidence="1">Tyrosine-protein phosphatase domain-containing protein</fullName>
    </recommendedName>
</protein>
<feature type="domain" description="Tyrosine-protein phosphatase" evidence="1">
    <location>
        <begin position="1"/>
        <end position="66"/>
    </location>
</feature>
<dbReference type="InterPro" id="IPR050348">
    <property type="entry name" value="Protein-Tyr_Phosphatase"/>
</dbReference>
<gene>
    <name evidence="2" type="ORF">GSLYS_00012242001</name>
</gene>
<dbReference type="EMBL" id="CAXITT010000298">
    <property type="protein sequence ID" value="CAL1538421.1"/>
    <property type="molecule type" value="Genomic_DNA"/>
</dbReference>
<dbReference type="AlphaFoldDB" id="A0AAV2HWD7"/>
<dbReference type="PANTHER" id="PTHR19134:SF540">
    <property type="entry name" value="TYROSINE-PROTEIN PHOSPHATASE 99A"/>
    <property type="match status" value="1"/>
</dbReference>
<dbReference type="InterPro" id="IPR029021">
    <property type="entry name" value="Prot-tyrosine_phosphatase-like"/>
</dbReference>
<dbReference type="GO" id="GO:0004725">
    <property type="term" value="F:protein tyrosine phosphatase activity"/>
    <property type="evidence" value="ECO:0007669"/>
    <property type="project" value="InterPro"/>
</dbReference>
<dbReference type="Pfam" id="PF00102">
    <property type="entry name" value="Y_phosphatase"/>
    <property type="match status" value="1"/>
</dbReference>
<name>A0AAV2HWD7_LYMST</name>
<keyword evidence="3" id="KW-1185">Reference proteome</keyword>
<dbReference type="SUPFAM" id="SSF52799">
    <property type="entry name" value="(Phosphotyrosine protein) phosphatases II"/>
    <property type="match status" value="1"/>
</dbReference>
<dbReference type="Gene3D" id="3.90.190.10">
    <property type="entry name" value="Protein tyrosine phosphatase superfamily"/>
    <property type="match status" value="1"/>
</dbReference>
<feature type="non-terminal residue" evidence="2">
    <location>
        <position position="66"/>
    </location>
</feature>
<sequence>MVNDFVRMLWEHKVDKVVMLTNLIEENKIKCERYWPVDGKAKFGNITVILSTTEVFAHYTIRRLEL</sequence>
<evidence type="ECO:0000259" key="1">
    <source>
        <dbReference type="PROSITE" id="PS50055"/>
    </source>
</evidence>
<evidence type="ECO:0000313" key="3">
    <source>
        <dbReference type="Proteomes" id="UP001497497"/>
    </source>
</evidence>
<dbReference type="InterPro" id="IPR000242">
    <property type="entry name" value="PTP_cat"/>
</dbReference>